<dbReference type="Gene3D" id="3.40.50.10860">
    <property type="entry name" value="Leucine Dehydrogenase, chain A, domain 1"/>
    <property type="match status" value="1"/>
</dbReference>
<gene>
    <name evidence="2" type="ordered locus">Sulku_0645</name>
</gene>
<dbReference type="EMBL" id="CP002355">
    <property type="protein sequence ID" value="ADR33311.1"/>
    <property type="molecule type" value="Genomic_DNA"/>
</dbReference>
<protein>
    <recommendedName>
        <fullName evidence="1">Shikimate dehydrogenase substrate binding N-terminal domain-containing protein</fullName>
    </recommendedName>
</protein>
<name>E4U0T5_SULKY</name>
<accession>E4U0T5</accession>
<dbReference type="RefSeq" id="WP_013459508.1">
    <property type="nucleotide sequence ID" value="NC_014762.1"/>
</dbReference>
<dbReference type="HOGENOM" id="CLU_1783366_0_0_7"/>
<evidence type="ECO:0000313" key="2">
    <source>
        <dbReference type="EMBL" id="ADR33311.1"/>
    </source>
</evidence>
<dbReference type="InterPro" id="IPR046346">
    <property type="entry name" value="Aminoacid_DH-like_N_sf"/>
</dbReference>
<evidence type="ECO:0000259" key="1">
    <source>
        <dbReference type="Pfam" id="PF08501"/>
    </source>
</evidence>
<evidence type="ECO:0000313" key="3">
    <source>
        <dbReference type="Proteomes" id="UP000008721"/>
    </source>
</evidence>
<proteinExistence type="predicted"/>
<dbReference type="STRING" id="709032.Sulku_0645"/>
<organism evidence="2 3">
    <name type="scientific">Sulfuricurvum kujiense (strain ATCC BAA-921 / DSM 16994 / JCM 11577 / YK-1)</name>
    <dbReference type="NCBI Taxonomy" id="709032"/>
    <lineage>
        <taxon>Bacteria</taxon>
        <taxon>Pseudomonadati</taxon>
        <taxon>Campylobacterota</taxon>
        <taxon>Epsilonproteobacteria</taxon>
        <taxon>Campylobacterales</taxon>
        <taxon>Sulfurimonadaceae</taxon>
        <taxon>Sulfuricurvum</taxon>
    </lineage>
</organism>
<dbReference type="Proteomes" id="UP000008721">
    <property type="component" value="Chromosome"/>
</dbReference>
<sequence>MMNNDNTITVATKLYGYIAENAHSSRFSSAVNQLFKDSGTNAMVIPMNIRPDDIVFTLSQMRHSKLSGAIVATEYQEEAAGLVDTVSDSAEEQGIVDLILIENNQLSGDLIMPKALEKYAENENFKDDIALRSLCHYFYDLTTGEKDESKRF</sequence>
<dbReference type="OrthoDB" id="5333617at2"/>
<dbReference type="Pfam" id="PF08501">
    <property type="entry name" value="Shikimate_dh_N"/>
    <property type="match status" value="1"/>
</dbReference>
<dbReference type="eggNOG" id="COG0169">
    <property type="taxonomic scope" value="Bacteria"/>
</dbReference>
<feature type="domain" description="Shikimate dehydrogenase substrate binding N-terminal" evidence="1">
    <location>
        <begin position="18"/>
        <end position="97"/>
    </location>
</feature>
<dbReference type="AlphaFoldDB" id="E4U0T5"/>
<reference evidence="2 3" key="1">
    <citation type="journal article" date="2012" name="Stand. Genomic Sci.">
        <title>Complete genome sequence of the sulfur compounds oxidizing chemolithoautotroph Sulfuricurvum kujiense type strain (YK-1(T)).</title>
        <authorList>
            <person name="Han C."/>
            <person name="Kotsyurbenko O."/>
            <person name="Chertkov O."/>
            <person name="Held B."/>
            <person name="Lapidus A."/>
            <person name="Nolan M."/>
            <person name="Lucas S."/>
            <person name="Hammon N."/>
            <person name="Deshpande S."/>
            <person name="Cheng J.F."/>
            <person name="Tapia R."/>
            <person name="Goodwin L.A."/>
            <person name="Pitluck S."/>
            <person name="Liolios K."/>
            <person name="Pagani I."/>
            <person name="Ivanova N."/>
            <person name="Mavromatis K."/>
            <person name="Mikhailova N."/>
            <person name="Pati A."/>
            <person name="Chen A."/>
            <person name="Palaniappan K."/>
            <person name="Land M."/>
            <person name="Hauser L."/>
            <person name="Chang Y.J."/>
            <person name="Jeffries C.D."/>
            <person name="Brambilla E.M."/>
            <person name="Rohde M."/>
            <person name="Spring S."/>
            <person name="Sikorski J."/>
            <person name="Goker M."/>
            <person name="Woyke T."/>
            <person name="Bristow J."/>
            <person name="Eisen J.A."/>
            <person name="Markowitz V."/>
            <person name="Hugenholtz P."/>
            <person name="Kyrpides N.C."/>
            <person name="Klenk H.P."/>
            <person name="Detter J.C."/>
        </authorList>
    </citation>
    <scope>NUCLEOTIDE SEQUENCE [LARGE SCALE GENOMIC DNA]</scope>
    <source>
        <strain evidence="3">ATCC BAA-921 / DSM 16994 / JCM 11577 / YK-1</strain>
    </source>
</reference>
<dbReference type="GO" id="GO:0004764">
    <property type="term" value="F:shikimate 3-dehydrogenase (NADP+) activity"/>
    <property type="evidence" value="ECO:0007669"/>
    <property type="project" value="InterPro"/>
</dbReference>
<keyword evidence="3" id="KW-1185">Reference proteome</keyword>
<dbReference type="KEGG" id="sku:Sulku_0645"/>
<dbReference type="InterPro" id="IPR013708">
    <property type="entry name" value="Shikimate_DH-bd_N"/>
</dbReference>
<dbReference type="SUPFAM" id="SSF53223">
    <property type="entry name" value="Aminoacid dehydrogenase-like, N-terminal domain"/>
    <property type="match status" value="1"/>
</dbReference>